<name>A0AA37HYL9_SEGBR</name>
<organism evidence="1 2">
    <name type="scientific">Segatella bryantii</name>
    <name type="common">Prevotella bryantii</name>
    <dbReference type="NCBI Taxonomy" id="77095"/>
    <lineage>
        <taxon>Bacteria</taxon>
        <taxon>Pseudomonadati</taxon>
        <taxon>Bacteroidota</taxon>
        <taxon>Bacteroidia</taxon>
        <taxon>Bacteroidales</taxon>
        <taxon>Prevotellaceae</taxon>
        <taxon>Segatella</taxon>
    </lineage>
</organism>
<reference evidence="1" key="1">
    <citation type="submission" date="2021-08" db="EMBL/GenBank/DDBJ databases">
        <title>Prevotella lacticifex sp. nov., isolated from rumen of cow.</title>
        <authorList>
            <person name="Shinkai T."/>
            <person name="Ikeyama N."/>
            <person name="Kumagai M."/>
            <person name="Ohmori H."/>
            <person name="Sakamoto M."/>
            <person name="Ohkuma M."/>
            <person name="Mitsumori M."/>
        </authorList>
    </citation>
    <scope>NUCLEOTIDE SEQUENCE</scope>
    <source>
        <strain evidence="1">DSM 11371</strain>
    </source>
</reference>
<comment type="caution">
    <text evidence="1">The sequence shown here is derived from an EMBL/GenBank/DDBJ whole genome shotgun (WGS) entry which is preliminary data.</text>
</comment>
<gene>
    <name evidence="1" type="ORF">PRRU23_20940</name>
</gene>
<protein>
    <submittedName>
        <fullName evidence="1">Uncharacterized protein</fullName>
    </submittedName>
</protein>
<proteinExistence type="predicted"/>
<evidence type="ECO:0000313" key="2">
    <source>
        <dbReference type="Proteomes" id="UP000887043"/>
    </source>
</evidence>
<accession>A0AA37HYL9</accession>
<dbReference type="EMBL" id="BPTR01000001">
    <property type="protein sequence ID" value="GJG28394.1"/>
    <property type="molecule type" value="Genomic_DNA"/>
</dbReference>
<sequence>MAMVIALPHNHTVDYFNGDVVIIMFMKVKGMDLVLSFRFIPFQIFRFDEVNGYVK</sequence>
<dbReference type="AlphaFoldDB" id="A0AA37HYL9"/>
<dbReference type="Proteomes" id="UP000887043">
    <property type="component" value="Unassembled WGS sequence"/>
</dbReference>
<evidence type="ECO:0000313" key="1">
    <source>
        <dbReference type="EMBL" id="GJG28394.1"/>
    </source>
</evidence>